<dbReference type="InterPro" id="IPR004341">
    <property type="entry name" value="CAT_RNA-bd_dom"/>
</dbReference>
<organism evidence="3 4">
    <name type="scientific">Candidatus Onthocola gallistercoris</name>
    <dbReference type="NCBI Taxonomy" id="2840876"/>
    <lineage>
        <taxon>Bacteria</taxon>
        <taxon>Bacillati</taxon>
        <taxon>Bacillota</taxon>
        <taxon>Bacilli</taxon>
        <taxon>Candidatus Onthocola</taxon>
    </lineage>
</organism>
<evidence type="ECO:0000313" key="4">
    <source>
        <dbReference type="Proteomes" id="UP000824164"/>
    </source>
</evidence>
<evidence type="ECO:0000259" key="2">
    <source>
        <dbReference type="PROSITE" id="PS51372"/>
    </source>
</evidence>
<dbReference type="NCBIfam" id="NF046042">
    <property type="entry name" value="LicT"/>
    <property type="match status" value="1"/>
</dbReference>
<dbReference type="GO" id="GO:0003723">
    <property type="term" value="F:RNA binding"/>
    <property type="evidence" value="ECO:0007669"/>
    <property type="project" value="InterPro"/>
</dbReference>
<evidence type="ECO:0000256" key="1">
    <source>
        <dbReference type="ARBA" id="ARBA00022737"/>
    </source>
</evidence>
<keyword evidence="1" id="KW-0677">Repeat</keyword>
<feature type="domain" description="PRD" evidence="2">
    <location>
        <begin position="66"/>
        <end position="171"/>
    </location>
</feature>
<dbReference type="InterPro" id="IPR036634">
    <property type="entry name" value="PRD_sf"/>
</dbReference>
<dbReference type="PANTHER" id="PTHR30185:SF15">
    <property type="entry name" value="CRYPTIC BETA-GLUCOSIDE BGL OPERON ANTITERMINATOR"/>
    <property type="match status" value="1"/>
</dbReference>
<protein>
    <submittedName>
        <fullName evidence="3">PRD domain-containing protein</fullName>
    </submittedName>
</protein>
<evidence type="ECO:0000313" key="3">
    <source>
        <dbReference type="EMBL" id="HIU03814.1"/>
    </source>
</evidence>
<accession>A0A9D1KYI6</accession>
<dbReference type="PROSITE" id="PS51372">
    <property type="entry name" value="PRD_2"/>
    <property type="match status" value="2"/>
</dbReference>
<reference evidence="3" key="2">
    <citation type="journal article" date="2021" name="PeerJ">
        <title>Extensive microbial diversity within the chicken gut microbiome revealed by metagenomics and culture.</title>
        <authorList>
            <person name="Gilroy R."/>
            <person name="Ravi A."/>
            <person name="Getino M."/>
            <person name="Pursley I."/>
            <person name="Horton D.L."/>
            <person name="Alikhan N.F."/>
            <person name="Baker D."/>
            <person name="Gharbi K."/>
            <person name="Hall N."/>
            <person name="Watson M."/>
            <person name="Adriaenssens E.M."/>
            <person name="Foster-Nyarko E."/>
            <person name="Jarju S."/>
            <person name="Secka A."/>
            <person name="Antonio M."/>
            <person name="Oren A."/>
            <person name="Chaudhuri R.R."/>
            <person name="La Ragione R."/>
            <person name="Hildebrand F."/>
            <person name="Pallen M.J."/>
        </authorList>
    </citation>
    <scope>NUCLEOTIDE SEQUENCE</scope>
    <source>
        <strain evidence="3">CHK187-14744</strain>
    </source>
</reference>
<dbReference type="Gene3D" id="2.30.24.10">
    <property type="entry name" value="CAT RNA-binding domain"/>
    <property type="match status" value="1"/>
</dbReference>
<comment type="caution">
    <text evidence="3">The sequence shown here is derived from an EMBL/GenBank/DDBJ whole genome shotgun (WGS) entry which is preliminary data.</text>
</comment>
<dbReference type="GO" id="GO:0006355">
    <property type="term" value="P:regulation of DNA-templated transcription"/>
    <property type="evidence" value="ECO:0007669"/>
    <property type="project" value="InterPro"/>
</dbReference>
<dbReference type="EMBL" id="DVLT01000074">
    <property type="protein sequence ID" value="HIU03814.1"/>
    <property type="molecule type" value="Genomic_DNA"/>
</dbReference>
<sequence>MPQIKKVLNSSVILVSDENGEEYIILDKGIGYGRKPGEIVEVSGGSRIFVHLSQRDHRQLVELLSSIPSEYLEMTQEIVDIAEKQLDTTLNEHIYLALTDHLNFAVERFHQHMIITNRVFWEFKTFYPKEYKVGLAALDIIEKKLGIRLPEEEAANIGFHIVNAQKEAESQFDAMRAVKLVGTIVTLVTYLMNSQPDKESIHYSRFISHLQYFAERFFTNKMLDSPDDFLYQQMETAYPKAINCAEKVRTYIIKEYDKVISNEEVAYLAVHIQRMASRT</sequence>
<feature type="domain" description="PRD" evidence="2">
    <location>
        <begin position="172"/>
        <end position="279"/>
    </location>
</feature>
<dbReference type="PANTHER" id="PTHR30185">
    <property type="entry name" value="CRYPTIC BETA-GLUCOSIDE BGL OPERON ANTITERMINATOR"/>
    <property type="match status" value="1"/>
</dbReference>
<name>A0A9D1KYI6_9FIRM</name>
<dbReference type="Pfam" id="PF03123">
    <property type="entry name" value="CAT_RBD"/>
    <property type="match status" value="1"/>
</dbReference>
<dbReference type="SMART" id="SM01061">
    <property type="entry name" value="CAT_RBD"/>
    <property type="match status" value="1"/>
</dbReference>
<dbReference type="InterPro" id="IPR011608">
    <property type="entry name" value="PRD"/>
</dbReference>
<dbReference type="Pfam" id="PF00874">
    <property type="entry name" value="PRD"/>
    <property type="match status" value="2"/>
</dbReference>
<dbReference type="InterPro" id="IPR050661">
    <property type="entry name" value="BglG_antiterminators"/>
</dbReference>
<dbReference type="AlphaFoldDB" id="A0A9D1KYI6"/>
<dbReference type="SUPFAM" id="SSF63520">
    <property type="entry name" value="PTS-regulatory domain, PRD"/>
    <property type="match status" value="2"/>
</dbReference>
<dbReference type="Gene3D" id="1.10.1790.10">
    <property type="entry name" value="PRD domain"/>
    <property type="match status" value="2"/>
</dbReference>
<proteinExistence type="predicted"/>
<gene>
    <name evidence="3" type="ORF">IAB63_11245</name>
</gene>
<reference evidence="3" key="1">
    <citation type="submission" date="2020-10" db="EMBL/GenBank/DDBJ databases">
        <authorList>
            <person name="Gilroy R."/>
        </authorList>
    </citation>
    <scope>NUCLEOTIDE SEQUENCE</scope>
    <source>
        <strain evidence="3">CHK187-14744</strain>
    </source>
</reference>
<dbReference type="SUPFAM" id="SSF50151">
    <property type="entry name" value="SacY-like RNA-binding domain"/>
    <property type="match status" value="1"/>
</dbReference>
<dbReference type="Proteomes" id="UP000824164">
    <property type="component" value="Unassembled WGS sequence"/>
</dbReference>
<dbReference type="InterPro" id="IPR036650">
    <property type="entry name" value="CAT_RNA-bd_dom_sf"/>
</dbReference>